<evidence type="ECO:0000259" key="11">
    <source>
        <dbReference type="PROSITE" id="PS50110"/>
    </source>
</evidence>
<dbReference type="CDD" id="cd17546">
    <property type="entry name" value="REC_hyHK_CKI1_RcsC-like"/>
    <property type="match status" value="1"/>
</dbReference>
<dbReference type="EMBL" id="FPHE01000148">
    <property type="protein sequence ID" value="SFV66020.1"/>
    <property type="molecule type" value="Genomic_DNA"/>
</dbReference>
<dbReference type="Pfam" id="PF02518">
    <property type="entry name" value="HATPase_c"/>
    <property type="match status" value="1"/>
</dbReference>
<evidence type="ECO:0000256" key="9">
    <source>
        <dbReference type="SAM" id="Phobius"/>
    </source>
</evidence>
<keyword evidence="9" id="KW-0472">Membrane</keyword>
<dbReference type="Gene3D" id="3.30.565.10">
    <property type="entry name" value="Histidine kinase-like ATPase, C-terminal domain"/>
    <property type="match status" value="1"/>
</dbReference>
<accession>A0A1W1CJE2</accession>
<dbReference type="GO" id="GO:0005524">
    <property type="term" value="F:ATP binding"/>
    <property type="evidence" value="ECO:0007669"/>
    <property type="project" value="UniProtKB-KW"/>
</dbReference>
<evidence type="ECO:0000256" key="4">
    <source>
        <dbReference type="ARBA" id="ARBA00022679"/>
    </source>
</evidence>
<feature type="domain" description="Histidine kinase" evidence="10">
    <location>
        <begin position="150"/>
        <end position="373"/>
    </location>
</feature>
<feature type="domain" description="Response regulatory" evidence="11">
    <location>
        <begin position="519"/>
        <end position="638"/>
    </location>
</feature>
<keyword evidence="9" id="KW-1133">Transmembrane helix</keyword>
<comment type="catalytic activity">
    <reaction evidence="1">
        <text>ATP + protein L-histidine = ADP + protein N-phospho-L-histidine.</text>
        <dbReference type="EC" id="2.7.13.3"/>
    </reaction>
</comment>
<dbReference type="CDD" id="cd16922">
    <property type="entry name" value="HATPase_EvgS-ArcB-TorS-like"/>
    <property type="match status" value="1"/>
</dbReference>
<dbReference type="InterPro" id="IPR001789">
    <property type="entry name" value="Sig_transdc_resp-reg_receiver"/>
</dbReference>
<dbReference type="PANTHER" id="PTHR45339">
    <property type="entry name" value="HYBRID SIGNAL TRANSDUCTION HISTIDINE KINASE J"/>
    <property type="match status" value="1"/>
</dbReference>
<dbReference type="InterPro" id="IPR036890">
    <property type="entry name" value="HATPase_C_sf"/>
</dbReference>
<dbReference type="PANTHER" id="PTHR45339:SF5">
    <property type="entry name" value="HISTIDINE KINASE"/>
    <property type="match status" value="1"/>
</dbReference>
<dbReference type="PROSITE" id="PS50109">
    <property type="entry name" value="HIS_KIN"/>
    <property type="match status" value="1"/>
</dbReference>
<dbReference type="Pfam" id="PF00512">
    <property type="entry name" value="HisKA"/>
    <property type="match status" value="1"/>
</dbReference>
<dbReference type="InterPro" id="IPR036097">
    <property type="entry name" value="HisK_dim/P_sf"/>
</dbReference>
<feature type="transmembrane region" description="Helical" evidence="9">
    <location>
        <begin position="12"/>
        <end position="33"/>
    </location>
</feature>
<keyword evidence="9" id="KW-0812">Transmembrane</keyword>
<dbReference type="GO" id="GO:0000155">
    <property type="term" value="F:phosphorelay sensor kinase activity"/>
    <property type="evidence" value="ECO:0007669"/>
    <property type="project" value="InterPro"/>
</dbReference>
<dbReference type="Gene3D" id="3.40.50.2300">
    <property type="match status" value="1"/>
</dbReference>
<sequence>MKNAWNYRRLELITWFVFAVLVTTSILILYRSYSDYNSIVSSSISMSGAIESKIIMFVASTVLLFSLLIMYLKRDYFFLKTTDNTEALEQLLEDIKHSSDESKIREFKSMLKKRNHTEIYSLISNMINELQESKKMADEANRTKSLFLSNISHEIRTPLNGIVGFTKLLKSTKLDHEQFDFVNTIRKSSENLIGVVNDILDISKIESGKIELEKSYFNIMDELENVIETYAIEASKKDIDFSIWLDPQLSNILVESDYGKIKQVLINLISNSIKFTDNGGKIGVSIEKVSMKGDNIEVKFSVKDTGIGISEKQKDRVFDAFTQVDDSSMRRYGGTGLGLTISLNLVRMLGGILQLESKQEVGTTLSFSLDMPQRAIITEYNYKAMSVAIYSPDTVKIKDSDYRIEKYLQSFKDISTRRFKTFVECQDAKTDSFDVLYIHYDEIDKKELQRIVARHNSDSQIVLVTKLKNRDNTLDIAPIFSQVIYEPISYSKIENSIEMLSKNKKDRVDISPHMFHGLKALVVEDNPINLKMIIKTLENLGINSDSAENGKVAVDMYMKNSYDIVFMDIQMPMMNGVDATRAILEYEKKNNLEHTPIVAVTTNALKGDRERYLNSGMDEYIAKPIDLNKFITVLKQFYSTKQKEVDEDLEKDILLYKQTPTESKVVGAILGKFGYSVDVAKNIDEFKSMIDINSYRSLLLDRSDNDSTHSSVTDVIKEKSVPTLLFVDDSSKNLLTSDIDAYRFIIDKSSNFNYIKDRVDEMMRV</sequence>
<dbReference type="SMART" id="SM00448">
    <property type="entry name" value="REC"/>
    <property type="match status" value="1"/>
</dbReference>
<dbReference type="FunFam" id="1.10.287.130:FF:000002">
    <property type="entry name" value="Two-component osmosensing histidine kinase"/>
    <property type="match status" value="1"/>
</dbReference>
<evidence type="ECO:0000256" key="3">
    <source>
        <dbReference type="ARBA" id="ARBA00022553"/>
    </source>
</evidence>
<dbReference type="InterPro" id="IPR004358">
    <property type="entry name" value="Sig_transdc_His_kin-like_C"/>
</dbReference>
<dbReference type="CDD" id="cd00082">
    <property type="entry name" value="HisKA"/>
    <property type="match status" value="1"/>
</dbReference>
<feature type="transmembrane region" description="Helical" evidence="9">
    <location>
        <begin position="54"/>
        <end position="72"/>
    </location>
</feature>
<evidence type="ECO:0000256" key="2">
    <source>
        <dbReference type="ARBA" id="ARBA00012438"/>
    </source>
</evidence>
<keyword evidence="7" id="KW-0067">ATP-binding</keyword>
<keyword evidence="8" id="KW-0902">Two-component regulatory system</keyword>
<name>A0A1W1CJE2_9ZZZZ</name>
<dbReference type="Gene3D" id="1.10.287.130">
    <property type="match status" value="1"/>
</dbReference>
<dbReference type="SUPFAM" id="SSF55874">
    <property type="entry name" value="ATPase domain of HSP90 chaperone/DNA topoisomerase II/histidine kinase"/>
    <property type="match status" value="1"/>
</dbReference>
<keyword evidence="4" id="KW-0808">Transferase</keyword>
<dbReference type="InterPro" id="IPR005467">
    <property type="entry name" value="His_kinase_dom"/>
</dbReference>
<dbReference type="Pfam" id="PF00072">
    <property type="entry name" value="Response_reg"/>
    <property type="match status" value="1"/>
</dbReference>
<dbReference type="SUPFAM" id="SSF47384">
    <property type="entry name" value="Homodimeric domain of signal transducing histidine kinase"/>
    <property type="match status" value="1"/>
</dbReference>
<dbReference type="AlphaFoldDB" id="A0A1W1CJE2"/>
<dbReference type="EC" id="2.7.13.3" evidence="2"/>
<keyword evidence="5" id="KW-0547">Nucleotide-binding</keyword>
<evidence type="ECO:0000256" key="5">
    <source>
        <dbReference type="ARBA" id="ARBA00022741"/>
    </source>
</evidence>
<dbReference type="InterPro" id="IPR011006">
    <property type="entry name" value="CheY-like_superfamily"/>
</dbReference>
<gene>
    <name evidence="12" type="ORF">MNB_SV-12-866</name>
</gene>
<evidence type="ECO:0000256" key="6">
    <source>
        <dbReference type="ARBA" id="ARBA00022777"/>
    </source>
</evidence>
<evidence type="ECO:0000256" key="8">
    <source>
        <dbReference type="ARBA" id="ARBA00023012"/>
    </source>
</evidence>
<dbReference type="SMART" id="SM00388">
    <property type="entry name" value="HisKA"/>
    <property type="match status" value="1"/>
</dbReference>
<dbReference type="InterPro" id="IPR003594">
    <property type="entry name" value="HATPase_dom"/>
</dbReference>
<proteinExistence type="predicted"/>
<protein>
    <recommendedName>
        <fullName evidence="2">histidine kinase</fullName>
        <ecNumber evidence="2">2.7.13.3</ecNumber>
    </recommendedName>
</protein>
<evidence type="ECO:0000259" key="10">
    <source>
        <dbReference type="PROSITE" id="PS50109"/>
    </source>
</evidence>
<dbReference type="FunFam" id="3.30.565.10:FF:000010">
    <property type="entry name" value="Sensor histidine kinase RcsC"/>
    <property type="match status" value="1"/>
</dbReference>
<dbReference type="PROSITE" id="PS50110">
    <property type="entry name" value="RESPONSE_REGULATORY"/>
    <property type="match status" value="1"/>
</dbReference>
<keyword evidence="6 12" id="KW-0418">Kinase</keyword>
<keyword evidence="3" id="KW-0597">Phosphoprotein</keyword>
<evidence type="ECO:0000256" key="7">
    <source>
        <dbReference type="ARBA" id="ARBA00022840"/>
    </source>
</evidence>
<organism evidence="12">
    <name type="scientific">hydrothermal vent metagenome</name>
    <dbReference type="NCBI Taxonomy" id="652676"/>
    <lineage>
        <taxon>unclassified sequences</taxon>
        <taxon>metagenomes</taxon>
        <taxon>ecological metagenomes</taxon>
    </lineage>
</organism>
<dbReference type="SMART" id="SM00387">
    <property type="entry name" value="HATPase_c"/>
    <property type="match status" value="1"/>
</dbReference>
<dbReference type="SUPFAM" id="SSF52172">
    <property type="entry name" value="CheY-like"/>
    <property type="match status" value="1"/>
</dbReference>
<evidence type="ECO:0000313" key="12">
    <source>
        <dbReference type="EMBL" id="SFV66020.1"/>
    </source>
</evidence>
<reference evidence="12" key="1">
    <citation type="submission" date="2016-10" db="EMBL/GenBank/DDBJ databases">
        <authorList>
            <person name="de Groot N.N."/>
        </authorList>
    </citation>
    <scope>NUCLEOTIDE SEQUENCE</scope>
</reference>
<dbReference type="InterPro" id="IPR003661">
    <property type="entry name" value="HisK_dim/P_dom"/>
</dbReference>
<dbReference type="PRINTS" id="PR00344">
    <property type="entry name" value="BCTRLSENSOR"/>
</dbReference>
<evidence type="ECO:0000256" key="1">
    <source>
        <dbReference type="ARBA" id="ARBA00000085"/>
    </source>
</evidence>